<accession>A0A166G5Z4</accession>
<sequence length="118" mass="13151">MVELSGDGCLEKSILFTLQRKLVKGNTTQSTGDIEQRKIVALKKIKFNYLEAGNIRFMAREINILRNITQAMKLGALGAPAYQAFSLKDIEDATNNFDTSTFVLEGSYSQVRVMLSVI</sequence>
<reference evidence="1" key="1">
    <citation type="journal article" date="2016" name="Nat. Genet.">
        <title>A high-quality carrot genome assembly provides new insights into carotenoid accumulation and asterid genome evolution.</title>
        <authorList>
            <person name="Iorizzo M."/>
            <person name="Ellison S."/>
            <person name="Senalik D."/>
            <person name="Zeng P."/>
            <person name="Satapoomin P."/>
            <person name="Huang J."/>
            <person name="Bowman M."/>
            <person name="Iovene M."/>
            <person name="Sanseverino W."/>
            <person name="Cavagnaro P."/>
            <person name="Yildiz M."/>
            <person name="Macko-Podgorni A."/>
            <person name="Moranska E."/>
            <person name="Grzebelus E."/>
            <person name="Grzebelus D."/>
            <person name="Ashrafi H."/>
            <person name="Zheng Z."/>
            <person name="Cheng S."/>
            <person name="Spooner D."/>
            <person name="Van Deynze A."/>
            <person name="Simon P."/>
        </authorList>
    </citation>
    <scope>NUCLEOTIDE SEQUENCE [LARGE SCALE GENOMIC DNA]</scope>
    <source>
        <tissue evidence="1">Leaf</tissue>
    </source>
</reference>
<dbReference type="Proteomes" id="UP000077755">
    <property type="component" value="Chromosome 1"/>
</dbReference>
<gene>
    <name evidence="1" type="ORF">DCAR_001107</name>
    <name evidence="2" type="ORF">DCAR_0101136</name>
</gene>
<dbReference type="EMBL" id="CP093343">
    <property type="protein sequence ID" value="WOG81977.1"/>
    <property type="molecule type" value="Genomic_DNA"/>
</dbReference>
<protein>
    <submittedName>
        <fullName evidence="1">Uncharacterized protein</fullName>
    </submittedName>
</protein>
<dbReference type="EMBL" id="LNRQ01000001">
    <property type="protein sequence ID" value="KZN08577.1"/>
    <property type="molecule type" value="Genomic_DNA"/>
</dbReference>
<reference evidence="2" key="2">
    <citation type="submission" date="2022-03" db="EMBL/GenBank/DDBJ databases">
        <title>Draft title - Genomic analysis of global carrot germplasm unveils the trajectory of domestication and the origin of high carotenoid orange carrot.</title>
        <authorList>
            <person name="Iorizzo M."/>
            <person name="Ellison S."/>
            <person name="Senalik D."/>
            <person name="Macko-Podgorni A."/>
            <person name="Grzebelus D."/>
            <person name="Bostan H."/>
            <person name="Rolling W."/>
            <person name="Curaba J."/>
            <person name="Simon P."/>
        </authorList>
    </citation>
    <scope>NUCLEOTIDE SEQUENCE</scope>
    <source>
        <tissue evidence="2">Leaf</tissue>
    </source>
</reference>
<keyword evidence="3" id="KW-1185">Reference proteome</keyword>
<dbReference type="Gramene" id="KZN08577">
    <property type="protein sequence ID" value="KZN08577"/>
    <property type="gene ID" value="DCAR_001107"/>
</dbReference>
<organism evidence="1">
    <name type="scientific">Daucus carota subsp. sativus</name>
    <name type="common">Carrot</name>
    <dbReference type="NCBI Taxonomy" id="79200"/>
    <lineage>
        <taxon>Eukaryota</taxon>
        <taxon>Viridiplantae</taxon>
        <taxon>Streptophyta</taxon>
        <taxon>Embryophyta</taxon>
        <taxon>Tracheophyta</taxon>
        <taxon>Spermatophyta</taxon>
        <taxon>Magnoliopsida</taxon>
        <taxon>eudicotyledons</taxon>
        <taxon>Gunneridae</taxon>
        <taxon>Pentapetalae</taxon>
        <taxon>asterids</taxon>
        <taxon>campanulids</taxon>
        <taxon>Apiales</taxon>
        <taxon>Apiaceae</taxon>
        <taxon>Apioideae</taxon>
        <taxon>Scandiceae</taxon>
        <taxon>Daucinae</taxon>
        <taxon>Daucus</taxon>
        <taxon>Daucus sect. Daucus</taxon>
    </lineage>
</organism>
<dbReference type="STRING" id="79200.A0A166G5Z4"/>
<dbReference type="AlphaFoldDB" id="A0A166G5Z4"/>
<evidence type="ECO:0000313" key="1">
    <source>
        <dbReference type="EMBL" id="KZN08577.1"/>
    </source>
</evidence>
<evidence type="ECO:0000313" key="3">
    <source>
        <dbReference type="Proteomes" id="UP000077755"/>
    </source>
</evidence>
<name>A0A166G5Z4_DAUCS</name>
<evidence type="ECO:0000313" key="2">
    <source>
        <dbReference type="EMBL" id="WOG81977.1"/>
    </source>
</evidence>
<proteinExistence type="predicted"/>